<sequence>MAVYESMDELVYQLVDCGNVEGIKALVREGAGLEYVDNEGRTPLILACSSPDLFHAAEALIKLGANVNAYRPGRHGGTPLHHAAGLGIGKTVSLLLDHTEYPFLMNDDRETALDLGRQRGRALVVRLIETAQPIIALRDVYIEEPDTSHADPALIILDNATNTRYTFFSKNKGDKQQVQRFYKECKGILPVITLISYLEPSKLVNR</sequence>
<dbReference type="SMART" id="SM00248">
    <property type="entry name" value="ANK"/>
    <property type="match status" value="3"/>
</dbReference>
<dbReference type="Gene3D" id="1.25.40.20">
    <property type="entry name" value="Ankyrin repeat-containing domain"/>
    <property type="match status" value="1"/>
</dbReference>
<name>A0A9D5BZT3_9LILI</name>
<evidence type="ECO:0000256" key="3">
    <source>
        <dbReference type="PROSITE-ProRule" id="PRU00023"/>
    </source>
</evidence>
<dbReference type="AlphaFoldDB" id="A0A9D5BZT3"/>
<reference evidence="4" key="1">
    <citation type="submission" date="2021-03" db="EMBL/GenBank/DDBJ databases">
        <authorList>
            <person name="Li Z."/>
            <person name="Yang C."/>
        </authorList>
    </citation>
    <scope>NUCLEOTIDE SEQUENCE</scope>
    <source>
        <strain evidence="4">Dzin_1.0</strain>
        <tissue evidence="4">Leaf</tissue>
    </source>
</reference>
<organism evidence="4 5">
    <name type="scientific">Dioscorea zingiberensis</name>
    <dbReference type="NCBI Taxonomy" id="325984"/>
    <lineage>
        <taxon>Eukaryota</taxon>
        <taxon>Viridiplantae</taxon>
        <taxon>Streptophyta</taxon>
        <taxon>Embryophyta</taxon>
        <taxon>Tracheophyta</taxon>
        <taxon>Spermatophyta</taxon>
        <taxon>Magnoliopsida</taxon>
        <taxon>Liliopsida</taxon>
        <taxon>Dioscoreales</taxon>
        <taxon>Dioscoreaceae</taxon>
        <taxon>Dioscorea</taxon>
    </lineage>
</organism>
<dbReference type="PANTHER" id="PTHR24171">
    <property type="entry name" value="ANKYRIN REPEAT DOMAIN-CONTAINING PROTEIN 39-RELATED"/>
    <property type="match status" value="1"/>
</dbReference>
<evidence type="ECO:0000256" key="2">
    <source>
        <dbReference type="ARBA" id="ARBA00023043"/>
    </source>
</evidence>
<dbReference type="Pfam" id="PF00023">
    <property type="entry name" value="Ank"/>
    <property type="match status" value="1"/>
</dbReference>
<keyword evidence="2 3" id="KW-0040">ANK repeat</keyword>
<dbReference type="InterPro" id="IPR036770">
    <property type="entry name" value="Ankyrin_rpt-contain_sf"/>
</dbReference>
<dbReference type="SUPFAM" id="SSF48403">
    <property type="entry name" value="Ankyrin repeat"/>
    <property type="match status" value="1"/>
</dbReference>
<dbReference type="InterPro" id="IPR002110">
    <property type="entry name" value="Ankyrin_rpt"/>
</dbReference>
<feature type="repeat" description="ANK" evidence="3">
    <location>
        <begin position="39"/>
        <end position="72"/>
    </location>
</feature>
<gene>
    <name evidence="4" type="ORF">J5N97_028855</name>
</gene>
<protein>
    <submittedName>
        <fullName evidence="4">Uncharacterized protein</fullName>
    </submittedName>
</protein>
<reference evidence="4" key="2">
    <citation type="journal article" date="2022" name="Hortic Res">
        <title>The genome of Dioscorea zingiberensis sheds light on the biosynthesis, origin and evolution of the medicinally important diosgenin saponins.</title>
        <authorList>
            <person name="Li Y."/>
            <person name="Tan C."/>
            <person name="Li Z."/>
            <person name="Guo J."/>
            <person name="Li S."/>
            <person name="Chen X."/>
            <person name="Wang C."/>
            <person name="Dai X."/>
            <person name="Yang H."/>
            <person name="Song W."/>
            <person name="Hou L."/>
            <person name="Xu J."/>
            <person name="Tong Z."/>
            <person name="Xu A."/>
            <person name="Yuan X."/>
            <person name="Wang W."/>
            <person name="Yang Q."/>
            <person name="Chen L."/>
            <person name="Sun Z."/>
            <person name="Wang K."/>
            <person name="Pan B."/>
            <person name="Chen J."/>
            <person name="Bao Y."/>
            <person name="Liu F."/>
            <person name="Qi X."/>
            <person name="Gang D.R."/>
            <person name="Wen J."/>
            <person name="Li J."/>
        </authorList>
    </citation>
    <scope>NUCLEOTIDE SEQUENCE</scope>
    <source>
        <strain evidence="4">Dzin_1.0</strain>
    </source>
</reference>
<comment type="caution">
    <text evidence="4">The sequence shown here is derived from an EMBL/GenBank/DDBJ whole genome shotgun (WGS) entry which is preliminary data.</text>
</comment>
<keyword evidence="1" id="KW-0677">Repeat</keyword>
<accession>A0A9D5BZT3</accession>
<proteinExistence type="predicted"/>
<dbReference type="EMBL" id="JAGGNH010000009">
    <property type="protein sequence ID" value="KAJ0963733.1"/>
    <property type="molecule type" value="Genomic_DNA"/>
</dbReference>
<keyword evidence="5" id="KW-1185">Reference proteome</keyword>
<dbReference type="PANTHER" id="PTHR24171:SF9">
    <property type="entry name" value="ANKYRIN REPEAT DOMAIN-CONTAINING PROTEIN 39"/>
    <property type="match status" value="1"/>
</dbReference>
<evidence type="ECO:0000313" key="5">
    <source>
        <dbReference type="Proteomes" id="UP001085076"/>
    </source>
</evidence>
<evidence type="ECO:0000256" key="1">
    <source>
        <dbReference type="ARBA" id="ARBA00022737"/>
    </source>
</evidence>
<dbReference type="Proteomes" id="UP001085076">
    <property type="component" value="Miscellaneous, Linkage group lg09"/>
</dbReference>
<dbReference type="OrthoDB" id="1711136at2759"/>
<evidence type="ECO:0000313" key="4">
    <source>
        <dbReference type="EMBL" id="KAJ0963733.1"/>
    </source>
</evidence>
<dbReference type="PROSITE" id="PS50088">
    <property type="entry name" value="ANK_REPEAT"/>
    <property type="match status" value="1"/>
</dbReference>
<dbReference type="PROSITE" id="PS50297">
    <property type="entry name" value="ANK_REP_REGION"/>
    <property type="match status" value="1"/>
</dbReference>